<protein>
    <submittedName>
        <fullName evidence="1">Uncharacterized protein</fullName>
    </submittedName>
</protein>
<evidence type="ECO:0000313" key="1">
    <source>
        <dbReference type="EMBL" id="JAD93734.1"/>
    </source>
</evidence>
<reference evidence="1" key="2">
    <citation type="journal article" date="2015" name="Data Brief">
        <title>Shoot transcriptome of the giant reed, Arundo donax.</title>
        <authorList>
            <person name="Barrero R.A."/>
            <person name="Guerrero F.D."/>
            <person name="Moolhuijzen P."/>
            <person name="Goolsby J.A."/>
            <person name="Tidwell J."/>
            <person name="Bellgard S.E."/>
            <person name="Bellgard M.I."/>
        </authorList>
    </citation>
    <scope>NUCLEOTIDE SEQUENCE</scope>
    <source>
        <tissue evidence="1">Shoot tissue taken approximately 20 cm above the soil surface</tissue>
    </source>
</reference>
<accession>A0A0A9DYW0</accession>
<reference evidence="1" key="1">
    <citation type="submission" date="2014-09" db="EMBL/GenBank/DDBJ databases">
        <authorList>
            <person name="Magalhaes I.L.F."/>
            <person name="Oliveira U."/>
            <person name="Santos F.R."/>
            <person name="Vidigal T.H.D.A."/>
            <person name="Brescovit A.D."/>
            <person name="Santos A.J."/>
        </authorList>
    </citation>
    <scope>NUCLEOTIDE SEQUENCE</scope>
    <source>
        <tissue evidence="1">Shoot tissue taken approximately 20 cm above the soil surface</tissue>
    </source>
</reference>
<proteinExistence type="predicted"/>
<sequence length="43" mass="5152">MLIMTRSRRFNRIKLIKFLAVRFSPVQRHYQAICVKNLASLTM</sequence>
<organism evidence="1">
    <name type="scientific">Arundo donax</name>
    <name type="common">Giant reed</name>
    <name type="synonym">Donax arundinaceus</name>
    <dbReference type="NCBI Taxonomy" id="35708"/>
    <lineage>
        <taxon>Eukaryota</taxon>
        <taxon>Viridiplantae</taxon>
        <taxon>Streptophyta</taxon>
        <taxon>Embryophyta</taxon>
        <taxon>Tracheophyta</taxon>
        <taxon>Spermatophyta</taxon>
        <taxon>Magnoliopsida</taxon>
        <taxon>Liliopsida</taxon>
        <taxon>Poales</taxon>
        <taxon>Poaceae</taxon>
        <taxon>PACMAD clade</taxon>
        <taxon>Arundinoideae</taxon>
        <taxon>Arundineae</taxon>
        <taxon>Arundo</taxon>
    </lineage>
</organism>
<dbReference type="EMBL" id="GBRH01204161">
    <property type="protein sequence ID" value="JAD93734.1"/>
    <property type="molecule type" value="Transcribed_RNA"/>
</dbReference>
<dbReference type="AlphaFoldDB" id="A0A0A9DYW0"/>
<name>A0A0A9DYW0_ARUDO</name>